<reference evidence="7 8" key="1">
    <citation type="submission" date="2018-08" db="EMBL/GenBank/DDBJ databases">
        <title>Recombination of ecologically and evolutionarily significant loci maintains genetic cohesion in the Pseudomonas syringae species complex.</title>
        <authorList>
            <person name="Dillon M."/>
            <person name="Thakur S."/>
            <person name="Almeida R.N.D."/>
            <person name="Weir B.S."/>
            <person name="Guttman D.S."/>
        </authorList>
    </citation>
    <scope>NUCLEOTIDE SEQUENCE [LARGE SCALE GENOMIC DNA]</scope>
    <source>
        <strain evidence="5 8">ICMP 535</strain>
        <strain evidence="6 7">ICMP 6941</strain>
    </source>
</reference>
<evidence type="ECO:0000256" key="3">
    <source>
        <dbReference type="PIRSR" id="PIRSR605511-2"/>
    </source>
</evidence>
<feature type="domain" description="SMP-30/Gluconolactonase/LRE-like region" evidence="4">
    <location>
        <begin position="13"/>
        <end position="256"/>
    </location>
</feature>
<evidence type="ECO:0000256" key="2">
    <source>
        <dbReference type="PIRSR" id="PIRSR605511-1"/>
    </source>
</evidence>
<dbReference type="AlphaFoldDB" id="A0A3M4UUX7"/>
<dbReference type="GO" id="GO:0004341">
    <property type="term" value="F:gluconolactonase activity"/>
    <property type="evidence" value="ECO:0007669"/>
    <property type="project" value="TreeGrafter"/>
</dbReference>
<feature type="binding site" evidence="3">
    <location>
        <position position="99"/>
    </location>
    <ligand>
        <name>substrate</name>
    </ligand>
</feature>
<dbReference type="InterPro" id="IPR005511">
    <property type="entry name" value="SMP-30"/>
</dbReference>
<proteinExistence type="inferred from homology"/>
<dbReference type="Pfam" id="PF08450">
    <property type="entry name" value="SGL"/>
    <property type="match status" value="1"/>
</dbReference>
<evidence type="ECO:0000313" key="8">
    <source>
        <dbReference type="Proteomes" id="UP000279553"/>
    </source>
</evidence>
<dbReference type="EMBL" id="RBTD01000329">
    <property type="protein sequence ID" value="RMT17418.1"/>
    <property type="molecule type" value="Genomic_DNA"/>
</dbReference>
<gene>
    <name evidence="6" type="ORF">ALP52_01447</name>
    <name evidence="5" type="ORF">ALQ05_04285</name>
</gene>
<dbReference type="GO" id="GO:0019853">
    <property type="term" value="P:L-ascorbic acid biosynthetic process"/>
    <property type="evidence" value="ECO:0007669"/>
    <property type="project" value="TreeGrafter"/>
</dbReference>
<keyword evidence="3" id="KW-0862">Zinc</keyword>
<feature type="binding site" evidence="3">
    <location>
        <position position="147"/>
    </location>
    <ligand>
        <name>a divalent metal cation</name>
        <dbReference type="ChEBI" id="CHEBI:60240"/>
    </ligand>
</feature>
<protein>
    <submittedName>
        <fullName evidence="6">Senescence marker protein-30</fullName>
    </submittedName>
</protein>
<comment type="similarity">
    <text evidence="1">Belongs to the SMP-30/CGR1 family.</text>
</comment>
<dbReference type="GO" id="GO:0005509">
    <property type="term" value="F:calcium ion binding"/>
    <property type="evidence" value="ECO:0007669"/>
    <property type="project" value="TreeGrafter"/>
</dbReference>
<dbReference type="SUPFAM" id="SSF63829">
    <property type="entry name" value="Calcium-dependent phosphotriesterase"/>
    <property type="match status" value="1"/>
</dbReference>
<dbReference type="EMBL" id="RBRD01000263">
    <property type="protein sequence ID" value="RMQ32463.1"/>
    <property type="molecule type" value="Genomic_DNA"/>
</dbReference>
<evidence type="ECO:0000313" key="7">
    <source>
        <dbReference type="Proteomes" id="UP000276194"/>
    </source>
</evidence>
<evidence type="ECO:0000313" key="6">
    <source>
        <dbReference type="EMBL" id="RMT17418.1"/>
    </source>
</evidence>
<feature type="binding site" evidence="3">
    <location>
        <position position="101"/>
    </location>
    <ligand>
        <name>substrate</name>
    </ligand>
</feature>
<dbReference type="Proteomes" id="UP000276194">
    <property type="component" value="Unassembled WGS sequence"/>
</dbReference>
<comment type="caution">
    <text evidence="6">The sequence shown here is derived from an EMBL/GenBank/DDBJ whole genome shotgun (WGS) entry which is preliminary data.</text>
</comment>
<dbReference type="Gene3D" id="2.120.10.30">
    <property type="entry name" value="TolB, C-terminal domain"/>
    <property type="match status" value="1"/>
</dbReference>
<keyword evidence="3" id="KW-0479">Metal-binding</keyword>
<evidence type="ECO:0000259" key="4">
    <source>
        <dbReference type="Pfam" id="PF08450"/>
    </source>
</evidence>
<name>A0A3M4UUX7_PSEA0</name>
<feature type="binding site" evidence="3">
    <location>
        <position position="198"/>
    </location>
    <ligand>
        <name>a divalent metal cation</name>
        <dbReference type="ChEBI" id="CHEBI:60240"/>
    </ligand>
</feature>
<dbReference type="Proteomes" id="UP000279553">
    <property type="component" value="Unassembled WGS sequence"/>
</dbReference>
<sequence length="292" mass="32007">MRIEIVVDVKTTLGEGPVWDVEQQRLYWIDSFDGRVLRCTDDGRELRAWDVGQKIGSMALRRNGDAALVALQTGIYNLDLPSGDIELIVDPEPGLPDNRLNDGKVDRHGRFIVGSMDTREDQASAKLYRLDPDLSLHTLDEGIIVSNGPCWSPGGETFYFADTWSGDIWAYDYDNTSGAVANRRTFAKVDTSAGGAADGCTVDAEGCLWQALVYAGKLVRYTPDGQVDRIIDMPVKKVTSLTFGGPNLDTLYVTSMARPPLPRFPEDGQQRGALFAITGLGVQGIAERRFAS</sequence>
<dbReference type="PRINTS" id="PR01790">
    <property type="entry name" value="SMP30FAMILY"/>
</dbReference>
<dbReference type="InterPro" id="IPR013658">
    <property type="entry name" value="SGL"/>
</dbReference>
<evidence type="ECO:0000313" key="5">
    <source>
        <dbReference type="EMBL" id="RMQ32463.1"/>
    </source>
</evidence>
<organism evidence="6 7">
    <name type="scientific">Pseudomonas amygdali pv. mori</name>
    <dbReference type="NCBI Taxonomy" id="34065"/>
    <lineage>
        <taxon>Bacteria</taxon>
        <taxon>Pseudomonadati</taxon>
        <taxon>Pseudomonadota</taxon>
        <taxon>Gammaproteobacteria</taxon>
        <taxon>Pseudomonadales</taxon>
        <taxon>Pseudomonadaceae</taxon>
        <taxon>Pseudomonas</taxon>
        <taxon>Pseudomonas amygdali</taxon>
    </lineage>
</organism>
<accession>A0A3M4UUX7</accession>
<dbReference type="PANTHER" id="PTHR10907">
    <property type="entry name" value="REGUCALCIN"/>
    <property type="match status" value="1"/>
</dbReference>
<comment type="cofactor">
    <cofactor evidence="3">
        <name>Zn(2+)</name>
        <dbReference type="ChEBI" id="CHEBI:29105"/>
    </cofactor>
    <text evidence="3">Binds 1 divalent metal cation per subunit.</text>
</comment>
<dbReference type="RefSeq" id="WP_122322626.1">
    <property type="nucleotide sequence ID" value="NZ_RBRD01000263.1"/>
</dbReference>
<dbReference type="PANTHER" id="PTHR10907:SF47">
    <property type="entry name" value="REGUCALCIN"/>
    <property type="match status" value="1"/>
</dbReference>
<dbReference type="InterPro" id="IPR011042">
    <property type="entry name" value="6-blade_b-propeller_TolB-like"/>
</dbReference>
<feature type="binding site" evidence="3">
    <location>
        <position position="15"/>
    </location>
    <ligand>
        <name>a divalent metal cation</name>
        <dbReference type="ChEBI" id="CHEBI:60240"/>
    </ligand>
</feature>
<evidence type="ECO:0000256" key="1">
    <source>
        <dbReference type="ARBA" id="ARBA00008853"/>
    </source>
</evidence>
<feature type="active site" description="Proton donor/acceptor" evidence="2">
    <location>
        <position position="198"/>
    </location>
</feature>